<protein>
    <submittedName>
        <fullName evidence="1">Uncharacterized protein</fullName>
    </submittedName>
</protein>
<comment type="caution">
    <text evidence="1">The sequence shown here is derived from an EMBL/GenBank/DDBJ whole genome shotgun (WGS) entry which is preliminary data.</text>
</comment>
<dbReference type="Proteomes" id="UP000518300">
    <property type="component" value="Unassembled WGS sequence"/>
</dbReference>
<evidence type="ECO:0000313" key="2">
    <source>
        <dbReference type="Proteomes" id="UP000518300"/>
    </source>
</evidence>
<keyword evidence="2" id="KW-1185">Reference proteome</keyword>
<name>A0A848LSV7_9BACT</name>
<gene>
    <name evidence="1" type="ORF">HG543_40350</name>
</gene>
<dbReference type="RefSeq" id="WP_169350257.1">
    <property type="nucleotide sequence ID" value="NZ_JABBJJ010000292.1"/>
</dbReference>
<proteinExistence type="predicted"/>
<evidence type="ECO:0000313" key="1">
    <source>
        <dbReference type="EMBL" id="NMO21058.1"/>
    </source>
</evidence>
<dbReference type="InterPro" id="IPR012334">
    <property type="entry name" value="Pectin_lyas_fold"/>
</dbReference>
<accession>A0A848LSV7</accession>
<organism evidence="1 2">
    <name type="scientific">Pyxidicoccus fallax</name>
    <dbReference type="NCBI Taxonomy" id="394095"/>
    <lineage>
        <taxon>Bacteria</taxon>
        <taxon>Pseudomonadati</taxon>
        <taxon>Myxococcota</taxon>
        <taxon>Myxococcia</taxon>
        <taxon>Myxococcales</taxon>
        <taxon>Cystobacterineae</taxon>
        <taxon>Myxococcaceae</taxon>
        <taxon>Pyxidicoccus</taxon>
    </lineage>
</organism>
<dbReference type="EMBL" id="JABBJJ010000292">
    <property type="protein sequence ID" value="NMO21058.1"/>
    <property type="molecule type" value="Genomic_DNA"/>
</dbReference>
<reference evidence="1 2" key="1">
    <citation type="submission" date="2020-04" db="EMBL/GenBank/DDBJ databases">
        <title>Draft genome of Pyxidicoccus fallax type strain.</title>
        <authorList>
            <person name="Whitworth D.E."/>
        </authorList>
    </citation>
    <scope>NUCLEOTIDE SEQUENCE [LARGE SCALE GENOMIC DNA]</scope>
    <source>
        <strain evidence="1 2">DSM 14698</strain>
    </source>
</reference>
<dbReference type="Gene3D" id="2.160.20.10">
    <property type="entry name" value="Single-stranded right-handed beta-helix, Pectin lyase-like"/>
    <property type="match status" value="1"/>
</dbReference>
<sequence length="136" mass="14311">MVSSAAPTLFEFREPTAQGSGTLEVRNNIFDTGAAMKMARYTDGHDGSPPASLVYANNSHRYAPTQRPSTFVETNSLQAVAGLKRTGAMPFPYFEPSGSSANVVDRGANVGLPFSGAAPDLGALEYGQTPWTVGLP</sequence>
<dbReference type="AlphaFoldDB" id="A0A848LSV7"/>